<sequence length="528" mass="58629">MRYMFSHVKLPTTRQTTGRLSAEPLSNPIRQGGIPFLFLFVLLLGAAGAGGTWWWKVHGVQEATTDAILHNVDRRNFTLDITERGEIKAGGVTEVKSEVKAKNAAGIAILKIVPEGTQVKEGDFLVELDSSILQEELTVQKINYNTAKAALVEAKNLYETSVIALREYLEGTYVQERQVIESEVFVAEENLNRAREYFAYSKKLATKGYVNDLQLEADRFAVEKSQKELDAAKTKLNVIDEFTKAKMVKQLESDIATNEAKWDSAQNSFDLEVTKLADVQDQIAKCTIISPREGTVVYAHERDRGGDSSFIVQEGAIIRERQTIINLPIPDSMEVELTINESLIQFMEVGMPARITPVGFGDRVLKGEVKKINQFAEPTGWRKANVKDYKATVEILSPQTGLRSGMTASVTIKCKEIDDALQVPVQSVYAHGDKNYCFTFDGGKWQVRPVVCGPTNDKFYVIEQGLDEGEQVAMNPRRYLEQVALPKIAPEREQRAVAQGPPVESDETLATDSSESQPETKTTPSAGS</sequence>
<dbReference type="GO" id="GO:0030313">
    <property type="term" value="C:cell envelope"/>
    <property type="evidence" value="ECO:0007669"/>
    <property type="project" value="UniProtKB-SubCell"/>
</dbReference>
<keyword evidence="4" id="KW-1133">Transmembrane helix</keyword>
<proteinExistence type="predicted"/>
<dbReference type="SUPFAM" id="SSF111369">
    <property type="entry name" value="HlyD-like secretion proteins"/>
    <property type="match status" value="1"/>
</dbReference>
<dbReference type="OrthoDB" id="259669at2"/>
<dbReference type="Gene3D" id="2.40.420.20">
    <property type="match status" value="1"/>
</dbReference>
<keyword evidence="4" id="KW-0812">Transmembrane</keyword>
<feature type="region of interest" description="Disordered" evidence="3">
    <location>
        <begin position="490"/>
        <end position="528"/>
    </location>
</feature>
<dbReference type="Gene3D" id="2.40.30.170">
    <property type="match status" value="1"/>
</dbReference>
<dbReference type="RefSeq" id="WP_148073445.1">
    <property type="nucleotide sequence ID" value="NZ_CP042913.1"/>
</dbReference>
<dbReference type="EMBL" id="CP042913">
    <property type="protein sequence ID" value="QEG34855.1"/>
    <property type="molecule type" value="Genomic_DNA"/>
</dbReference>
<evidence type="ECO:0000256" key="3">
    <source>
        <dbReference type="SAM" id="MobiDB-lite"/>
    </source>
</evidence>
<dbReference type="InterPro" id="IPR050465">
    <property type="entry name" value="UPF0194_transport"/>
</dbReference>
<protein>
    <submittedName>
        <fullName evidence="5">Macrolide export protein MacA</fullName>
    </submittedName>
</protein>
<evidence type="ECO:0000313" key="5">
    <source>
        <dbReference type="EMBL" id="QEG34855.1"/>
    </source>
</evidence>
<reference evidence="5 6" key="1">
    <citation type="submission" date="2019-08" db="EMBL/GenBank/DDBJ databases">
        <title>Deep-cultivation of Planctomycetes and their phenomic and genomic characterization uncovers novel biology.</title>
        <authorList>
            <person name="Wiegand S."/>
            <person name="Jogler M."/>
            <person name="Boedeker C."/>
            <person name="Pinto D."/>
            <person name="Vollmers J."/>
            <person name="Rivas-Marin E."/>
            <person name="Kohn T."/>
            <person name="Peeters S.H."/>
            <person name="Heuer A."/>
            <person name="Rast P."/>
            <person name="Oberbeckmann S."/>
            <person name="Bunk B."/>
            <person name="Jeske O."/>
            <person name="Meyerdierks A."/>
            <person name="Storesund J.E."/>
            <person name="Kallscheuer N."/>
            <person name="Luecker S."/>
            <person name="Lage O.M."/>
            <person name="Pohl T."/>
            <person name="Merkel B.J."/>
            <person name="Hornburger P."/>
            <person name="Mueller R.-W."/>
            <person name="Bruemmer F."/>
            <person name="Labrenz M."/>
            <person name="Spormann A.M."/>
            <person name="Op den Camp H."/>
            <person name="Overmann J."/>
            <person name="Amann R."/>
            <person name="Jetten M.S.M."/>
            <person name="Mascher T."/>
            <person name="Medema M.H."/>
            <person name="Devos D.P."/>
            <person name="Kaster A.-K."/>
            <person name="Ovreas L."/>
            <person name="Rohde M."/>
            <person name="Galperin M.Y."/>
            <person name="Jogler C."/>
        </authorList>
    </citation>
    <scope>NUCLEOTIDE SEQUENCE [LARGE SCALE GENOMIC DNA]</scope>
    <source>
        <strain evidence="5 6">Pr1d</strain>
    </source>
</reference>
<keyword evidence="4" id="KW-0472">Membrane</keyword>
<evidence type="ECO:0000256" key="4">
    <source>
        <dbReference type="SAM" id="Phobius"/>
    </source>
</evidence>
<dbReference type="KEGG" id="bgok:Pr1d_21420"/>
<accession>A0A5B9QBA1</accession>
<name>A0A5B9QBA1_9BACT</name>
<gene>
    <name evidence="5" type="primary">macA_3</name>
    <name evidence="5" type="ORF">Pr1d_21420</name>
</gene>
<feature type="transmembrane region" description="Helical" evidence="4">
    <location>
        <begin position="36"/>
        <end position="55"/>
    </location>
</feature>
<comment type="subcellular location">
    <subcellularLocation>
        <location evidence="1">Cell envelope</location>
    </subcellularLocation>
</comment>
<keyword evidence="2" id="KW-0175">Coiled coil</keyword>
<dbReference type="PANTHER" id="PTHR32347">
    <property type="entry name" value="EFFLUX SYSTEM COMPONENT YKNX-RELATED"/>
    <property type="match status" value="1"/>
</dbReference>
<feature type="compositionally biased region" description="Polar residues" evidence="3">
    <location>
        <begin position="510"/>
        <end position="528"/>
    </location>
</feature>
<evidence type="ECO:0000313" key="6">
    <source>
        <dbReference type="Proteomes" id="UP000323917"/>
    </source>
</evidence>
<organism evidence="5 6">
    <name type="scientific">Bythopirellula goksoeyrii</name>
    <dbReference type="NCBI Taxonomy" id="1400387"/>
    <lineage>
        <taxon>Bacteria</taxon>
        <taxon>Pseudomonadati</taxon>
        <taxon>Planctomycetota</taxon>
        <taxon>Planctomycetia</taxon>
        <taxon>Pirellulales</taxon>
        <taxon>Lacipirellulaceae</taxon>
        <taxon>Bythopirellula</taxon>
    </lineage>
</organism>
<evidence type="ECO:0000256" key="2">
    <source>
        <dbReference type="ARBA" id="ARBA00023054"/>
    </source>
</evidence>
<keyword evidence="6" id="KW-1185">Reference proteome</keyword>
<dbReference type="Proteomes" id="UP000323917">
    <property type="component" value="Chromosome"/>
</dbReference>
<dbReference type="AlphaFoldDB" id="A0A5B9QBA1"/>
<evidence type="ECO:0000256" key="1">
    <source>
        <dbReference type="ARBA" id="ARBA00004196"/>
    </source>
</evidence>
<dbReference type="PANTHER" id="PTHR32347:SF23">
    <property type="entry name" value="BLL5650 PROTEIN"/>
    <property type="match status" value="1"/>
</dbReference>